<dbReference type="GO" id="GO:0005506">
    <property type="term" value="F:iron ion binding"/>
    <property type="evidence" value="ECO:0007669"/>
    <property type="project" value="TreeGrafter"/>
</dbReference>
<dbReference type="InterPro" id="IPR042244">
    <property type="entry name" value="HypD_2_sf"/>
</dbReference>
<dbReference type="Pfam" id="PF01924">
    <property type="entry name" value="HypD"/>
    <property type="match status" value="1"/>
</dbReference>
<dbReference type="Proteomes" id="UP000324479">
    <property type="component" value="Unassembled WGS sequence"/>
</dbReference>
<sequence length="369" mass="41125">MRYQQEYRDPAAARKLQHAIAEITTRPWSIMEVCGGQTHTIVRYGIDELLPEKIQLVHGPGCPVCVTPLELIDKAIEIASRDDVIFCSFGDMLRVPGSHRDLFDVKAAGGDVRVVYSPLDALKIADQNPNRTVVFFAVGFETTAPANAMAVWQAKRRHIDNFAVLVSHVLVPPAMEAILSSPTNRVQGFLGAGHVCSVMGYEEYEPLAEKYHLPIVVTGFEPIDLLEGIYRCVRMLEQGRVGVDNQYARAVRRGGSPSARGLMDDVFQVSDRKWRGIGVIPRSGYRLREEYQRFDAEHRFSVEQLQVRESETCLSGMILQGTRKPSECPAFGRECTPEHPLGATMVSSEGACAAYYHHGRFREATAMES</sequence>
<comment type="caution">
    <text evidence="4">The sequence shown here is derived from an EMBL/GenBank/DDBJ whole genome shotgun (WGS) entry which is preliminary data.</text>
</comment>
<comment type="similarity">
    <text evidence="1">Belongs to the HypD family.</text>
</comment>
<evidence type="ECO:0000256" key="1">
    <source>
        <dbReference type="ARBA" id="ARBA00007888"/>
    </source>
</evidence>
<dbReference type="GO" id="GO:0051539">
    <property type="term" value="F:4 iron, 4 sulfur cluster binding"/>
    <property type="evidence" value="ECO:0007669"/>
    <property type="project" value="TreeGrafter"/>
</dbReference>
<keyword evidence="2" id="KW-0479">Metal-binding</keyword>
<evidence type="ECO:0000313" key="4">
    <source>
        <dbReference type="EMBL" id="KAA5543710.1"/>
    </source>
</evidence>
<reference evidence="4 5" key="1">
    <citation type="submission" date="2019-08" db="EMBL/GenBank/DDBJ databases">
        <authorList>
            <person name="Dhanesh K."/>
            <person name="Kumar G."/>
            <person name="Sasikala C."/>
            <person name="Venkata Ramana C."/>
        </authorList>
    </citation>
    <scope>NUCLEOTIDE SEQUENCE [LARGE SCALE GENOMIC DNA]</scope>
    <source>
        <strain evidence="4 5">JC645</strain>
    </source>
</reference>
<keyword evidence="5" id="KW-1185">Reference proteome</keyword>
<dbReference type="InterPro" id="IPR042243">
    <property type="entry name" value="HypD_1"/>
</dbReference>
<dbReference type="EMBL" id="VWOX01000005">
    <property type="protein sequence ID" value="KAA5543710.1"/>
    <property type="molecule type" value="Genomic_DNA"/>
</dbReference>
<dbReference type="Gene3D" id="3.40.50.11740">
    <property type="entry name" value="HypD, alpha/beta domain 2"/>
    <property type="match status" value="2"/>
</dbReference>
<protein>
    <submittedName>
        <fullName evidence="4">Hydrogenase formation protein HypD</fullName>
    </submittedName>
</protein>
<dbReference type="PANTHER" id="PTHR30149">
    <property type="entry name" value="HYDROGENASE PROTEIN ASSEMBLY PROTEIN HYPD"/>
    <property type="match status" value="1"/>
</dbReference>
<dbReference type="InterPro" id="IPR002780">
    <property type="entry name" value="Hyd_form_HypD"/>
</dbReference>
<evidence type="ECO:0000256" key="2">
    <source>
        <dbReference type="ARBA" id="ARBA00022723"/>
    </source>
</evidence>
<organism evidence="4 5">
    <name type="scientific">Roseiconus nitratireducens</name>
    <dbReference type="NCBI Taxonomy" id="2605748"/>
    <lineage>
        <taxon>Bacteria</taxon>
        <taxon>Pseudomonadati</taxon>
        <taxon>Planctomycetota</taxon>
        <taxon>Planctomycetia</taxon>
        <taxon>Pirellulales</taxon>
        <taxon>Pirellulaceae</taxon>
        <taxon>Roseiconus</taxon>
    </lineage>
</organism>
<dbReference type="AlphaFoldDB" id="A0A5M6DBD7"/>
<evidence type="ECO:0000256" key="3">
    <source>
        <dbReference type="ARBA" id="ARBA00023004"/>
    </source>
</evidence>
<accession>A0A5M6DBD7</accession>
<dbReference type="RefSeq" id="WP_150076462.1">
    <property type="nucleotide sequence ID" value="NZ_VWOX01000005.1"/>
</dbReference>
<dbReference type="NCBIfam" id="TIGR00075">
    <property type="entry name" value="hypD"/>
    <property type="match status" value="1"/>
</dbReference>
<dbReference type="GO" id="GO:0070025">
    <property type="term" value="F:carbon monoxide binding"/>
    <property type="evidence" value="ECO:0007669"/>
    <property type="project" value="TreeGrafter"/>
</dbReference>
<gene>
    <name evidence="4" type="primary">hypD</name>
    <name evidence="4" type="ORF">FYK55_10985</name>
</gene>
<dbReference type="PIRSF" id="PIRSF005622">
    <property type="entry name" value="Hydrgn_mat_hypD"/>
    <property type="match status" value="1"/>
</dbReference>
<evidence type="ECO:0000313" key="5">
    <source>
        <dbReference type="Proteomes" id="UP000324479"/>
    </source>
</evidence>
<proteinExistence type="inferred from homology"/>
<dbReference type="Gene3D" id="6.10.20.100">
    <property type="match status" value="1"/>
</dbReference>
<dbReference type="GO" id="GO:0051604">
    <property type="term" value="P:protein maturation"/>
    <property type="evidence" value="ECO:0007669"/>
    <property type="project" value="TreeGrafter"/>
</dbReference>
<dbReference type="PANTHER" id="PTHR30149:SF0">
    <property type="entry name" value="HYDROGENASE MATURATION FACTOR HYPD"/>
    <property type="match status" value="1"/>
</dbReference>
<name>A0A5M6DBD7_9BACT</name>
<keyword evidence="3" id="KW-0408">Iron</keyword>